<organism evidence="1 2">
    <name type="scientific">Pelagibaculum spongiae</name>
    <dbReference type="NCBI Taxonomy" id="2080658"/>
    <lineage>
        <taxon>Bacteria</taxon>
        <taxon>Pseudomonadati</taxon>
        <taxon>Pseudomonadota</taxon>
        <taxon>Gammaproteobacteria</taxon>
        <taxon>Oceanospirillales</taxon>
        <taxon>Pelagibaculum</taxon>
    </lineage>
</organism>
<dbReference type="GO" id="GO:0016788">
    <property type="term" value="F:hydrolase activity, acting on ester bonds"/>
    <property type="evidence" value="ECO:0007669"/>
    <property type="project" value="InterPro"/>
</dbReference>
<gene>
    <name evidence="1" type="ORF">DC094_06070</name>
</gene>
<proteinExistence type="predicted"/>
<protein>
    <submittedName>
        <fullName evidence="1">Hydrolase</fullName>
    </submittedName>
</protein>
<keyword evidence="2" id="KW-1185">Reference proteome</keyword>
<dbReference type="SUPFAM" id="SSF52266">
    <property type="entry name" value="SGNH hydrolase"/>
    <property type="match status" value="1"/>
</dbReference>
<keyword evidence="1" id="KW-0378">Hydrolase</keyword>
<reference evidence="1 2" key="1">
    <citation type="submission" date="2018-04" db="EMBL/GenBank/DDBJ databases">
        <title>Thalassorhabdus spongiae gen. nov., sp. nov., isolated from a marine sponge in South-West Iceland.</title>
        <authorList>
            <person name="Knobloch S."/>
            <person name="Daussin A."/>
            <person name="Johannsson R."/>
            <person name="Marteinsson V.T."/>
        </authorList>
    </citation>
    <scope>NUCLEOTIDE SEQUENCE [LARGE SCALE GENOMIC DNA]</scope>
    <source>
        <strain evidence="1 2">Hp12</strain>
    </source>
</reference>
<dbReference type="Proteomes" id="UP000244906">
    <property type="component" value="Unassembled WGS sequence"/>
</dbReference>
<name>A0A2V1H3F4_9GAMM</name>
<evidence type="ECO:0000313" key="2">
    <source>
        <dbReference type="Proteomes" id="UP000244906"/>
    </source>
</evidence>
<dbReference type="AlphaFoldDB" id="A0A2V1H3F4"/>
<sequence length="228" mass="24483">MVLTMNKKILVYGDSNTWGWIGVEEAFPSTRYNDDERWAGVMSDALGSDVSVAVDGLTVRSTNLDDSNDWNNITADMFNGAKLLPCAIAREMPLDLLIISLGTNDLKSETNRSAKDIAEALIGLSEISNQSASGVAYKYDAPKVLIIAPAPLNSMPHPDFAAMFEGAQKKSKNISFELKKAASGRDIFILDAGEIIGAAASVDGLHISKQQHNQLGIAVAKTVKSILK</sequence>
<comment type="caution">
    <text evidence="1">The sequence shown here is derived from an EMBL/GenBank/DDBJ whole genome shotgun (WGS) entry which is preliminary data.</text>
</comment>
<dbReference type="Pfam" id="PF00657">
    <property type="entry name" value="Lipase_GDSL"/>
    <property type="match status" value="1"/>
</dbReference>
<dbReference type="InterPro" id="IPR001087">
    <property type="entry name" value="GDSL"/>
</dbReference>
<dbReference type="InterPro" id="IPR036514">
    <property type="entry name" value="SGNH_hydro_sf"/>
</dbReference>
<dbReference type="Gene3D" id="3.40.50.1110">
    <property type="entry name" value="SGNH hydrolase"/>
    <property type="match status" value="1"/>
</dbReference>
<accession>A0A2V1H3F4</accession>
<evidence type="ECO:0000313" key="1">
    <source>
        <dbReference type="EMBL" id="PVZ70166.1"/>
    </source>
</evidence>
<dbReference type="EMBL" id="QDDL01000002">
    <property type="protein sequence ID" value="PVZ70166.1"/>
    <property type="molecule type" value="Genomic_DNA"/>
</dbReference>